<evidence type="ECO:0000256" key="3">
    <source>
        <dbReference type="ARBA" id="ARBA00022989"/>
    </source>
</evidence>
<feature type="transmembrane region" description="Helical" evidence="5">
    <location>
        <begin position="12"/>
        <end position="34"/>
    </location>
</feature>
<dbReference type="EMBL" id="BAABGA010000072">
    <property type="protein sequence ID" value="GAA4464583.1"/>
    <property type="molecule type" value="Genomic_DNA"/>
</dbReference>
<reference evidence="7" key="1">
    <citation type="journal article" date="2019" name="Int. J. Syst. Evol. Microbiol.">
        <title>The Global Catalogue of Microorganisms (GCM) 10K type strain sequencing project: providing services to taxonomists for standard genome sequencing and annotation.</title>
        <authorList>
            <consortium name="The Broad Institute Genomics Platform"/>
            <consortium name="The Broad Institute Genome Sequencing Center for Infectious Disease"/>
            <person name="Wu L."/>
            <person name="Ma J."/>
        </authorList>
    </citation>
    <scope>NUCLEOTIDE SEQUENCE [LARGE SCALE GENOMIC DNA]</scope>
    <source>
        <strain evidence="7">JCM 17759</strain>
    </source>
</reference>
<accession>A0ABP8NEL1</accession>
<feature type="transmembrane region" description="Helical" evidence="5">
    <location>
        <begin position="79"/>
        <end position="98"/>
    </location>
</feature>
<protein>
    <submittedName>
        <fullName evidence="6">MFS transporter</fullName>
    </submittedName>
</protein>
<sequence>MDLLATPPRRKVLFGLLYLSEGAPIGFIWLGLPTRWRAMEIPVDQITWLMALLIMPWTLKFLWAPLVDLLRGPRWGFRHWILASQSVMAIALLPLLWLDVREQFSAVAACLLFHAFAAATQDISIDALCVNESQPIERGSLNGWMQCGVMVGRAAMGGGSLILERYIGFAGVVGVLIALIMVSALALTRARESSIGFAAALAMEADGAKQTAFFMRLRTLASELFTAIRTGGMGRAFLFALFAPAAFKSLEAVLGPLLIDHGYSEFAVGQFTATTMIGAMIVGSLFAGRISRHVQGTRFVATALIVNLVAIVSLAVVDRWLEGQKGFHILVLLTAVAFTIGWLTVALYHWLMNLTSPKLAATQFTAFMAATNACEAWSTSLLGSLQVRLGYPAAILILCVISSAAIVLLVPAKKQPA</sequence>
<dbReference type="InterPro" id="IPR011701">
    <property type="entry name" value="MFS"/>
</dbReference>
<comment type="caution">
    <text evidence="6">The sequence shown here is derived from an EMBL/GenBank/DDBJ whole genome shotgun (WGS) entry which is preliminary data.</text>
</comment>
<evidence type="ECO:0000313" key="6">
    <source>
        <dbReference type="EMBL" id="GAA4464583.1"/>
    </source>
</evidence>
<feature type="transmembrane region" description="Helical" evidence="5">
    <location>
        <begin position="389"/>
        <end position="410"/>
    </location>
</feature>
<organism evidence="6 7">
    <name type="scientific">Novipirellula rosea</name>
    <dbReference type="NCBI Taxonomy" id="1031540"/>
    <lineage>
        <taxon>Bacteria</taxon>
        <taxon>Pseudomonadati</taxon>
        <taxon>Planctomycetota</taxon>
        <taxon>Planctomycetia</taxon>
        <taxon>Pirellulales</taxon>
        <taxon>Pirellulaceae</taxon>
        <taxon>Novipirellula</taxon>
    </lineage>
</organism>
<feature type="transmembrane region" description="Helical" evidence="5">
    <location>
        <begin position="267"/>
        <end position="287"/>
    </location>
</feature>
<dbReference type="Proteomes" id="UP001500840">
    <property type="component" value="Unassembled WGS sequence"/>
</dbReference>
<dbReference type="InterPro" id="IPR004752">
    <property type="entry name" value="AmpG_permease/AT-1"/>
</dbReference>
<evidence type="ECO:0000256" key="2">
    <source>
        <dbReference type="ARBA" id="ARBA00022692"/>
    </source>
</evidence>
<evidence type="ECO:0000256" key="4">
    <source>
        <dbReference type="ARBA" id="ARBA00023136"/>
    </source>
</evidence>
<dbReference type="PANTHER" id="PTHR12778">
    <property type="entry name" value="SOLUTE CARRIER FAMILY 33 ACETYL-COA TRANSPORTER -RELATED"/>
    <property type="match status" value="1"/>
</dbReference>
<keyword evidence="3 5" id="KW-1133">Transmembrane helix</keyword>
<evidence type="ECO:0000313" key="7">
    <source>
        <dbReference type="Proteomes" id="UP001500840"/>
    </source>
</evidence>
<proteinExistence type="predicted"/>
<evidence type="ECO:0000256" key="1">
    <source>
        <dbReference type="ARBA" id="ARBA00004141"/>
    </source>
</evidence>
<dbReference type="RefSeq" id="WP_345326685.1">
    <property type="nucleotide sequence ID" value="NZ_BAABGA010000072.1"/>
</dbReference>
<dbReference type="SUPFAM" id="SSF103473">
    <property type="entry name" value="MFS general substrate transporter"/>
    <property type="match status" value="1"/>
</dbReference>
<dbReference type="Pfam" id="PF07690">
    <property type="entry name" value="MFS_1"/>
    <property type="match status" value="1"/>
</dbReference>
<dbReference type="InterPro" id="IPR036259">
    <property type="entry name" value="MFS_trans_sf"/>
</dbReference>
<dbReference type="PANTHER" id="PTHR12778:SF9">
    <property type="entry name" value="ACETYL-COENZYME A TRANSPORTER 1"/>
    <property type="match status" value="1"/>
</dbReference>
<feature type="transmembrane region" description="Helical" evidence="5">
    <location>
        <begin position="299"/>
        <end position="317"/>
    </location>
</feature>
<name>A0ABP8NEL1_9BACT</name>
<keyword evidence="2 5" id="KW-0812">Transmembrane</keyword>
<evidence type="ECO:0000256" key="5">
    <source>
        <dbReference type="SAM" id="Phobius"/>
    </source>
</evidence>
<comment type="subcellular location">
    <subcellularLocation>
        <location evidence="1">Membrane</location>
        <topology evidence="1">Multi-pass membrane protein</topology>
    </subcellularLocation>
</comment>
<keyword evidence="4 5" id="KW-0472">Membrane</keyword>
<feature type="transmembrane region" description="Helical" evidence="5">
    <location>
        <begin position="46"/>
        <end position="67"/>
    </location>
</feature>
<keyword evidence="7" id="KW-1185">Reference proteome</keyword>
<feature type="transmembrane region" description="Helical" evidence="5">
    <location>
        <begin position="329"/>
        <end position="352"/>
    </location>
</feature>
<feature type="transmembrane region" description="Helical" evidence="5">
    <location>
        <begin position="166"/>
        <end position="187"/>
    </location>
</feature>
<dbReference type="Gene3D" id="1.20.1250.20">
    <property type="entry name" value="MFS general substrate transporter like domains"/>
    <property type="match status" value="1"/>
</dbReference>
<gene>
    <name evidence="6" type="ORF">GCM10023156_51170</name>
</gene>
<feature type="transmembrane region" description="Helical" evidence="5">
    <location>
        <begin position="224"/>
        <end position="247"/>
    </location>
</feature>